<dbReference type="GO" id="GO:0006935">
    <property type="term" value="P:chemotaxis"/>
    <property type="evidence" value="ECO:0007669"/>
    <property type="project" value="UniProtKB-KW"/>
</dbReference>
<dbReference type="SMART" id="SM01049">
    <property type="entry name" value="Cache_2"/>
    <property type="match status" value="1"/>
</dbReference>
<keyword evidence="6 11" id="KW-0472">Membrane</keyword>
<keyword evidence="3" id="KW-0145">Chemotaxis</keyword>
<dbReference type="OrthoDB" id="2489132at2"/>
<dbReference type="PROSITE" id="PS50885">
    <property type="entry name" value="HAMP"/>
    <property type="match status" value="2"/>
</dbReference>
<evidence type="ECO:0000256" key="7">
    <source>
        <dbReference type="ARBA" id="ARBA00029447"/>
    </source>
</evidence>
<proteinExistence type="inferred from homology"/>
<sequence length="652" mass="70062">MRLTIPRKLVLLVATAVLMTMAAMGIQLHSLNNRIWADRQELLVSQVDAARSLVASFAERAKQGEMPEETAKKEAADAVRALRYGNGDYVFLYSYDGVVVSLPDKSTLGKSRWDLRDANGVYIVRDIVTAARNGGGFTRYDYPRSGESVASPKLSYTAPFEPWGWAIGTGVYVDDLHTQLMREIYESVLWLAGILLVLGACAWPIARSISQPLSRITSVMRTLAAGNKTVEVPYAGRNDEVGEMAGAVETFRLAAIEQDRLEAEAKAARQHAEALKAEQEATERAKAEELRAFVADIQTGFERLADGDLTVRMARPVAPEYEEIRGQFNQSIERLEDTIGSVVTAIGTIRSGLDEINTASNDLAHRTEQQAAGLEETTAALTQVSRVVHETAESAGRARNSAETARQNAEKGGQIVGRAIDAMAEIEKSSEEIGKIIGVIDEIAFQTNLLALNAGVEAARAGEAGKGFAVVAQEVRALAQRSAEAAKEIKGLISMSSHQVGQGVELVTASGKSLEEIVAQVAAMSQEVAEIASSAREQAVSLKEVSTAADQMDKVTQQNAAMVEETTAAAQSLANETDQLARLIAQFRTATATAHAAQAERSAWRPASKPATSSQVAPMPKPTKASPARPVVQARTTAATARKPMEDGWEDF</sequence>
<reference evidence="14 15" key="1">
    <citation type="submission" date="2017-02" db="EMBL/GenBank/DDBJ databases">
        <authorList>
            <person name="Peterson S.W."/>
        </authorList>
    </citation>
    <scope>NUCLEOTIDE SEQUENCE [LARGE SCALE GENOMIC DNA]</scope>
    <source>
        <strain evidence="14 15">USBA 369</strain>
    </source>
</reference>
<evidence type="ECO:0000256" key="6">
    <source>
        <dbReference type="ARBA" id="ARBA00023136"/>
    </source>
</evidence>
<evidence type="ECO:0000313" key="15">
    <source>
        <dbReference type="Proteomes" id="UP000190135"/>
    </source>
</evidence>
<keyword evidence="15" id="KW-1185">Reference proteome</keyword>
<dbReference type="GO" id="GO:0005886">
    <property type="term" value="C:plasma membrane"/>
    <property type="evidence" value="ECO:0007669"/>
    <property type="project" value="UniProtKB-SubCell"/>
</dbReference>
<evidence type="ECO:0000259" key="12">
    <source>
        <dbReference type="PROSITE" id="PS50111"/>
    </source>
</evidence>
<dbReference type="Gene3D" id="3.30.450.20">
    <property type="entry name" value="PAS domain"/>
    <property type="match status" value="1"/>
</dbReference>
<dbReference type="SMART" id="SM00283">
    <property type="entry name" value="MA"/>
    <property type="match status" value="1"/>
</dbReference>
<evidence type="ECO:0000256" key="4">
    <source>
        <dbReference type="ARBA" id="ARBA00022692"/>
    </source>
</evidence>
<organism evidence="14 15">
    <name type="scientific">Consotaella salsifontis</name>
    <dbReference type="NCBI Taxonomy" id="1365950"/>
    <lineage>
        <taxon>Bacteria</taxon>
        <taxon>Pseudomonadati</taxon>
        <taxon>Pseudomonadota</taxon>
        <taxon>Alphaproteobacteria</taxon>
        <taxon>Hyphomicrobiales</taxon>
        <taxon>Aurantimonadaceae</taxon>
        <taxon>Consotaella</taxon>
    </lineage>
</organism>
<dbReference type="FunFam" id="1.10.287.950:FF:000001">
    <property type="entry name" value="Methyl-accepting chemotaxis sensory transducer"/>
    <property type="match status" value="1"/>
</dbReference>
<evidence type="ECO:0000256" key="11">
    <source>
        <dbReference type="SAM" id="Phobius"/>
    </source>
</evidence>
<evidence type="ECO:0000256" key="8">
    <source>
        <dbReference type="PROSITE-ProRule" id="PRU00284"/>
    </source>
</evidence>
<feature type="domain" description="HAMP" evidence="13">
    <location>
        <begin position="294"/>
        <end position="340"/>
    </location>
</feature>
<protein>
    <submittedName>
        <fullName evidence="14">Methyl-accepting chemotaxis sensory transducer with Cache sensor</fullName>
    </submittedName>
</protein>
<dbReference type="Gene3D" id="1.10.287.950">
    <property type="entry name" value="Methyl-accepting chemotaxis protein"/>
    <property type="match status" value="1"/>
</dbReference>
<evidence type="ECO:0000313" key="14">
    <source>
        <dbReference type="EMBL" id="SKA17821.1"/>
    </source>
</evidence>
<feature type="domain" description="Methyl-accepting transducer" evidence="12">
    <location>
        <begin position="345"/>
        <end position="574"/>
    </location>
</feature>
<dbReference type="AlphaFoldDB" id="A0A1T4RQA8"/>
<comment type="similarity">
    <text evidence="7">Belongs to the methyl-accepting chemotaxis (MCP) protein family.</text>
</comment>
<dbReference type="SUPFAM" id="SSF58104">
    <property type="entry name" value="Methyl-accepting chemotaxis protein (MCP) signaling domain"/>
    <property type="match status" value="1"/>
</dbReference>
<dbReference type="Proteomes" id="UP000190135">
    <property type="component" value="Unassembled WGS sequence"/>
</dbReference>
<evidence type="ECO:0000259" key="13">
    <source>
        <dbReference type="PROSITE" id="PS50885"/>
    </source>
</evidence>
<evidence type="ECO:0000256" key="3">
    <source>
        <dbReference type="ARBA" id="ARBA00022500"/>
    </source>
</evidence>
<dbReference type="PANTHER" id="PTHR43531">
    <property type="entry name" value="PROTEIN ICFG"/>
    <property type="match status" value="1"/>
</dbReference>
<evidence type="ECO:0000256" key="5">
    <source>
        <dbReference type="ARBA" id="ARBA00022989"/>
    </source>
</evidence>
<dbReference type="InterPro" id="IPR051310">
    <property type="entry name" value="MCP_chemotaxis"/>
</dbReference>
<keyword evidence="2" id="KW-1003">Cell membrane</keyword>
<evidence type="ECO:0000256" key="9">
    <source>
        <dbReference type="SAM" id="Coils"/>
    </source>
</evidence>
<keyword evidence="4 11" id="KW-0812">Transmembrane</keyword>
<evidence type="ECO:0000256" key="2">
    <source>
        <dbReference type="ARBA" id="ARBA00022475"/>
    </source>
</evidence>
<dbReference type="CDD" id="cd06225">
    <property type="entry name" value="HAMP"/>
    <property type="match status" value="1"/>
</dbReference>
<keyword evidence="5 11" id="KW-1133">Transmembrane helix</keyword>
<dbReference type="RefSeq" id="WP_078708642.1">
    <property type="nucleotide sequence ID" value="NZ_FUXL01000007.1"/>
</dbReference>
<keyword evidence="8" id="KW-0807">Transducer</keyword>
<dbReference type="STRING" id="1365950.SAMN05428963_107144"/>
<feature type="coiled-coil region" evidence="9">
    <location>
        <begin position="253"/>
        <end position="292"/>
    </location>
</feature>
<feature type="region of interest" description="Disordered" evidence="10">
    <location>
        <begin position="390"/>
        <end position="410"/>
    </location>
</feature>
<dbReference type="Pfam" id="PF17200">
    <property type="entry name" value="sCache_2"/>
    <property type="match status" value="1"/>
</dbReference>
<dbReference type="InterPro" id="IPR003660">
    <property type="entry name" value="HAMP_dom"/>
</dbReference>
<feature type="transmembrane region" description="Helical" evidence="11">
    <location>
        <begin position="188"/>
        <end position="206"/>
    </location>
</feature>
<dbReference type="EMBL" id="FUXL01000007">
    <property type="protein sequence ID" value="SKA17821.1"/>
    <property type="molecule type" value="Genomic_DNA"/>
</dbReference>
<dbReference type="Pfam" id="PF00672">
    <property type="entry name" value="HAMP"/>
    <property type="match status" value="1"/>
</dbReference>
<dbReference type="InterPro" id="IPR033480">
    <property type="entry name" value="sCache_2"/>
</dbReference>
<dbReference type="InterPro" id="IPR004089">
    <property type="entry name" value="MCPsignal_dom"/>
</dbReference>
<comment type="subcellular location">
    <subcellularLocation>
        <location evidence="1">Cell membrane</location>
        <topology evidence="1">Multi-pass membrane protein</topology>
    </subcellularLocation>
</comment>
<evidence type="ECO:0000256" key="1">
    <source>
        <dbReference type="ARBA" id="ARBA00004651"/>
    </source>
</evidence>
<dbReference type="SMART" id="SM00304">
    <property type="entry name" value="HAMP"/>
    <property type="match status" value="2"/>
</dbReference>
<gene>
    <name evidence="14" type="ORF">SAMN05428963_107144</name>
</gene>
<dbReference type="Pfam" id="PF00015">
    <property type="entry name" value="MCPsignal"/>
    <property type="match status" value="1"/>
</dbReference>
<evidence type="ECO:0000256" key="10">
    <source>
        <dbReference type="SAM" id="MobiDB-lite"/>
    </source>
</evidence>
<accession>A0A1T4RQA8</accession>
<dbReference type="GO" id="GO:0007165">
    <property type="term" value="P:signal transduction"/>
    <property type="evidence" value="ECO:0007669"/>
    <property type="project" value="UniProtKB-KW"/>
</dbReference>
<name>A0A1T4RQA8_9HYPH</name>
<feature type="region of interest" description="Disordered" evidence="10">
    <location>
        <begin position="597"/>
        <end position="652"/>
    </location>
</feature>
<dbReference type="PROSITE" id="PS50111">
    <property type="entry name" value="CHEMOTAXIS_TRANSDUC_2"/>
    <property type="match status" value="1"/>
</dbReference>
<dbReference type="PANTHER" id="PTHR43531:SF11">
    <property type="entry name" value="METHYL-ACCEPTING CHEMOTAXIS PROTEIN 3"/>
    <property type="match status" value="1"/>
</dbReference>
<dbReference type="SUPFAM" id="SSF158472">
    <property type="entry name" value="HAMP domain-like"/>
    <property type="match status" value="1"/>
</dbReference>
<dbReference type="Gene3D" id="1.10.8.500">
    <property type="entry name" value="HAMP domain in histidine kinase"/>
    <property type="match status" value="1"/>
</dbReference>
<keyword evidence="9" id="KW-0175">Coiled coil</keyword>
<dbReference type="CDD" id="cd11386">
    <property type="entry name" value="MCP_signal"/>
    <property type="match status" value="1"/>
</dbReference>
<feature type="domain" description="HAMP" evidence="13">
    <location>
        <begin position="207"/>
        <end position="260"/>
    </location>
</feature>